<evidence type="ECO:0000256" key="1">
    <source>
        <dbReference type="SAM" id="MobiDB-lite"/>
    </source>
</evidence>
<dbReference type="OrthoDB" id="4847662at2759"/>
<feature type="compositionally biased region" description="Basic and acidic residues" evidence="1">
    <location>
        <begin position="14"/>
        <end position="26"/>
    </location>
</feature>
<keyword evidence="2" id="KW-0812">Transmembrane</keyword>
<protein>
    <submittedName>
        <fullName evidence="3">Uncharacterized protein</fullName>
    </submittedName>
</protein>
<feature type="region of interest" description="Disordered" evidence="1">
    <location>
        <begin position="1"/>
        <end position="71"/>
    </location>
</feature>
<keyword evidence="2" id="KW-1133">Transmembrane helix</keyword>
<keyword evidence="2" id="KW-0472">Membrane</keyword>
<keyword evidence="4" id="KW-1185">Reference proteome</keyword>
<sequence>MSPAPQYHSVNNVDIEHAPDIERETMPRQGSSNDNANDSPDSGSGSDPNVSAHDNSSSDLEGGHSRELRLGPGLLNNEPLAIKFLSWTLLSPRKQQQSSLDLFGRPKIPQWPYDSVQDIEETAWRMVDKDALEAGIDYYTSPIGINVQDLDLSGNSTEYEFDVESDYIGFDCSFIGRNVSRSDLRKFSLYEYDHNGNATNLADIFTDASPGDMRPSSFVAALQEPIIISATPHMLYTSWSDGGHYYVLNCTADNVNLRTTLACTSQGCSPQRQLRMRNPWPAIAEGGRHHRRLYAFQNALAERPRLTYAREGLASATENYIANDDNVFADQGWRNWTDFDTEVFSRRVTTAFNTVWHAGMDWYNVTKSSPAVPEDPGEFWTNKTEARITRTEDAYYVNRFWVVVLMLTTTILQVLAVGGLVLRYLIRGPDILGYASALTRDNQFASISGGSHLDGAERARSLRSVRVQLADVKPEESCGYIALNVVPFPASAGGDGEEGKGEDQAFGHMDKGRMYALRAMSSKTSIGSRRVSGNIGIESFRDSRP</sequence>
<feature type="transmembrane region" description="Helical" evidence="2">
    <location>
        <begin position="400"/>
        <end position="426"/>
    </location>
</feature>
<evidence type="ECO:0000313" key="4">
    <source>
        <dbReference type="Proteomes" id="UP000639643"/>
    </source>
</evidence>
<organism evidence="3 4">
    <name type="scientific">Colletotrichum musicola</name>
    <dbReference type="NCBI Taxonomy" id="2175873"/>
    <lineage>
        <taxon>Eukaryota</taxon>
        <taxon>Fungi</taxon>
        <taxon>Dikarya</taxon>
        <taxon>Ascomycota</taxon>
        <taxon>Pezizomycotina</taxon>
        <taxon>Sordariomycetes</taxon>
        <taxon>Hypocreomycetidae</taxon>
        <taxon>Glomerellales</taxon>
        <taxon>Glomerellaceae</taxon>
        <taxon>Colletotrichum</taxon>
        <taxon>Colletotrichum orchidearum species complex</taxon>
    </lineage>
</organism>
<dbReference type="Proteomes" id="UP000639643">
    <property type="component" value="Unassembled WGS sequence"/>
</dbReference>
<proteinExistence type="predicted"/>
<accession>A0A8H6MXE3</accession>
<evidence type="ECO:0000256" key="2">
    <source>
        <dbReference type="SAM" id="Phobius"/>
    </source>
</evidence>
<gene>
    <name evidence="3" type="ORF">CMUS01_13199</name>
</gene>
<dbReference type="AlphaFoldDB" id="A0A8H6MXE3"/>
<name>A0A8H6MXE3_9PEZI</name>
<comment type="caution">
    <text evidence="3">The sequence shown here is derived from an EMBL/GenBank/DDBJ whole genome shotgun (WGS) entry which is preliminary data.</text>
</comment>
<reference evidence="3" key="1">
    <citation type="journal article" date="2020" name="Phytopathology">
        <title>Genome Sequence Resources of Colletotrichum truncatum, C. plurivorum, C. musicola, and C. sojae: Four Species Pathogenic to Soybean (Glycine max).</title>
        <authorList>
            <person name="Rogerio F."/>
            <person name="Boufleur T.R."/>
            <person name="Ciampi-Guillardi M."/>
            <person name="Sukno S.A."/>
            <person name="Thon M.R."/>
            <person name="Massola Junior N.S."/>
            <person name="Baroncelli R."/>
        </authorList>
    </citation>
    <scope>NUCLEOTIDE SEQUENCE</scope>
    <source>
        <strain evidence="3">LFN0074</strain>
    </source>
</reference>
<evidence type="ECO:0000313" key="3">
    <source>
        <dbReference type="EMBL" id="KAF6811760.1"/>
    </source>
</evidence>
<feature type="compositionally biased region" description="Low complexity" evidence="1">
    <location>
        <begin position="30"/>
        <end position="49"/>
    </location>
</feature>
<dbReference type="EMBL" id="WIGM01000808">
    <property type="protein sequence ID" value="KAF6811760.1"/>
    <property type="molecule type" value="Genomic_DNA"/>
</dbReference>